<organism evidence="2 3">
    <name type="scientific">Actinopolyspora alba</name>
    <dbReference type="NCBI Taxonomy" id="673379"/>
    <lineage>
        <taxon>Bacteria</taxon>
        <taxon>Bacillati</taxon>
        <taxon>Actinomycetota</taxon>
        <taxon>Actinomycetes</taxon>
        <taxon>Actinopolysporales</taxon>
        <taxon>Actinopolysporaceae</taxon>
        <taxon>Actinopolyspora</taxon>
        <taxon>Actinopolyspora alba group</taxon>
    </lineage>
</organism>
<reference evidence="3" key="1">
    <citation type="submission" date="2016-10" db="EMBL/GenBank/DDBJ databases">
        <authorList>
            <person name="Varghese N."/>
            <person name="Submissions S."/>
        </authorList>
    </citation>
    <scope>NUCLEOTIDE SEQUENCE [LARGE SCALE GENOMIC DNA]</scope>
    <source>
        <strain evidence="3">DSM 45004</strain>
    </source>
</reference>
<accession>A0A1I1Z1L9</accession>
<evidence type="ECO:0000256" key="1">
    <source>
        <dbReference type="SAM" id="MobiDB-lite"/>
    </source>
</evidence>
<dbReference type="EMBL" id="FOMZ01000010">
    <property type="protein sequence ID" value="SFE25462.1"/>
    <property type="molecule type" value="Genomic_DNA"/>
</dbReference>
<keyword evidence="3" id="KW-1185">Reference proteome</keyword>
<name>A0A1I1Z1L9_9ACTN</name>
<dbReference type="Proteomes" id="UP000198716">
    <property type="component" value="Unassembled WGS sequence"/>
</dbReference>
<evidence type="ECO:0000313" key="2">
    <source>
        <dbReference type="EMBL" id="SFE25462.1"/>
    </source>
</evidence>
<evidence type="ECO:0000313" key="3">
    <source>
        <dbReference type="Proteomes" id="UP000198716"/>
    </source>
</evidence>
<gene>
    <name evidence="2" type="ORF">SAMN04487819_11013</name>
</gene>
<dbReference type="AlphaFoldDB" id="A0A1I1Z1L9"/>
<sequence length="49" mass="5412">MVSRPRFAGEHRKLRANRPGMRAPKHPGPQRAADTGLSSPFNESEANPM</sequence>
<protein>
    <submittedName>
        <fullName evidence="2">Uncharacterized protein</fullName>
    </submittedName>
</protein>
<feature type="compositionally biased region" description="Polar residues" evidence="1">
    <location>
        <begin position="36"/>
        <end position="49"/>
    </location>
</feature>
<proteinExistence type="predicted"/>
<feature type="region of interest" description="Disordered" evidence="1">
    <location>
        <begin position="1"/>
        <end position="49"/>
    </location>
</feature>